<dbReference type="AlphaFoldDB" id="A0A516S9U0"/>
<sequence>MHRFDDDTGSVQVVSMRKIRISLFTTENPQTKLFGRTEMTKKWLKPLALIGSALLAWNASAASFDCEAAKSTTEKLICLEPNLSQLDEQLSSRYRRVSSDKQWKKSQLAWLKARDACLDSACLITYYQHRIEELKATEPAICKKIERLYSSGEHGKYSIPFEDKGDDSWVYAFDLDKNRQTDNLEARCGNGSEAICEMRLFMNGKLAAEFGVPAGIRLIEIKKIIYIVTGVSIYADNRAEFDGFSVRQLLLNKEKLVCGTD</sequence>
<dbReference type="InterPro" id="IPR009739">
    <property type="entry name" value="LprI-like_N"/>
</dbReference>
<name>A0A516S9U0_9NEIS</name>
<dbReference type="GO" id="GO:0005576">
    <property type="term" value="C:extracellular region"/>
    <property type="evidence" value="ECO:0007669"/>
    <property type="project" value="TreeGrafter"/>
</dbReference>
<dbReference type="PANTHER" id="PTHR37549">
    <property type="entry name" value="LIPOPROTEIN LPRI"/>
    <property type="match status" value="1"/>
</dbReference>
<organism evidence="2 3">
    <name type="scientific">Chitinimonas arctica</name>
    <dbReference type="NCBI Taxonomy" id="2594795"/>
    <lineage>
        <taxon>Bacteria</taxon>
        <taxon>Pseudomonadati</taxon>
        <taxon>Pseudomonadota</taxon>
        <taxon>Betaproteobacteria</taxon>
        <taxon>Neisseriales</taxon>
        <taxon>Chitinibacteraceae</taxon>
        <taxon>Chitinimonas</taxon>
    </lineage>
</organism>
<dbReference type="OrthoDB" id="5450120at2"/>
<dbReference type="Proteomes" id="UP000317550">
    <property type="component" value="Chromosome"/>
</dbReference>
<protein>
    <submittedName>
        <fullName evidence="2">DUF1311 domain-containing protein</fullName>
    </submittedName>
</protein>
<dbReference type="PANTHER" id="PTHR37549:SF1">
    <property type="entry name" value="LIPOPROTEIN LPRI"/>
    <property type="match status" value="1"/>
</dbReference>
<keyword evidence="3" id="KW-1185">Reference proteome</keyword>
<evidence type="ECO:0000313" key="3">
    <source>
        <dbReference type="Proteomes" id="UP000317550"/>
    </source>
</evidence>
<evidence type="ECO:0000259" key="1">
    <source>
        <dbReference type="Pfam" id="PF07007"/>
    </source>
</evidence>
<feature type="domain" description="Lysozyme inhibitor LprI-like N-terminal" evidence="1">
    <location>
        <begin position="66"/>
        <end position="134"/>
    </location>
</feature>
<dbReference type="InterPro" id="IPR052755">
    <property type="entry name" value="Lysozyme_Inhibitor_LprI"/>
</dbReference>
<proteinExistence type="predicted"/>
<reference evidence="3" key="1">
    <citation type="submission" date="2019-07" db="EMBL/GenBank/DDBJ databases">
        <title>Chitinimonas sp. nov., isolated from Ny-Alesund, arctica soil.</title>
        <authorList>
            <person name="Xu Q."/>
            <person name="Peng F."/>
        </authorList>
    </citation>
    <scope>NUCLEOTIDE SEQUENCE [LARGE SCALE GENOMIC DNA]</scope>
    <source>
        <strain evidence="3">R3-44</strain>
    </source>
</reference>
<accession>A0A516S9U0</accession>
<evidence type="ECO:0000313" key="2">
    <source>
        <dbReference type="EMBL" id="QDQ24906.1"/>
    </source>
</evidence>
<gene>
    <name evidence="2" type="ORF">FNU76_00295</name>
</gene>
<dbReference type="EMBL" id="CP041730">
    <property type="protein sequence ID" value="QDQ24906.1"/>
    <property type="molecule type" value="Genomic_DNA"/>
</dbReference>
<dbReference type="Pfam" id="PF07007">
    <property type="entry name" value="LprI"/>
    <property type="match status" value="1"/>
</dbReference>
<dbReference type="KEGG" id="cari:FNU76_00295"/>